<protein>
    <submittedName>
        <fullName evidence="1">Metallo-beta-lactamase superfamily protein</fullName>
    </submittedName>
</protein>
<dbReference type="SUPFAM" id="SSF56281">
    <property type="entry name" value="Metallo-hydrolase/oxidoreductase"/>
    <property type="match status" value="1"/>
</dbReference>
<dbReference type="OrthoDB" id="1470350at2759"/>
<dbReference type="Gene3D" id="3.60.15.10">
    <property type="entry name" value="Ribonuclease Z/Hydroxyacylglutathione hydrolase-like"/>
    <property type="match status" value="1"/>
</dbReference>
<dbReference type="VEuPathDB" id="FungiDB:ATEG_01702"/>
<gene>
    <name evidence="1" type="ORF">ATEIFO6365_0001092400</name>
</gene>
<organism evidence="1 2">
    <name type="scientific">Aspergillus terreus</name>
    <dbReference type="NCBI Taxonomy" id="33178"/>
    <lineage>
        <taxon>Eukaryota</taxon>
        <taxon>Fungi</taxon>
        <taxon>Dikarya</taxon>
        <taxon>Ascomycota</taxon>
        <taxon>Pezizomycotina</taxon>
        <taxon>Eurotiomycetes</taxon>
        <taxon>Eurotiomycetidae</taxon>
        <taxon>Eurotiales</taxon>
        <taxon>Aspergillaceae</taxon>
        <taxon>Aspergillus</taxon>
        <taxon>Aspergillus subgen. Circumdati</taxon>
    </lineage>
</organism>
<dbReference type="EMBL" id="BLJY01000001">
    <property type="protein sequence ID" value="GFF12700.1"/>
    <property type="molecule type" value="Genomic_DNA"/>
</dbReference>
<dbReference type="InterPro" id="IPR052926">
    <property type="entry name" value="Metallo-beta-lactamase_dom"/>
</dbReference>
<keyword evidence="2" id="KW-1185">Reference proteome</keyword>
<dbReference type="PANTHER" id="PTHR13754">
    <property type="entry name" value="METALLO-BETA-LACTAMASE SUPERFAMILY PROTEIN"/>
    <property type="match status" value="1"/>
</dbReference>
<sequence length="344" mass="37201">MTDLNLVEVDSLEALVIIDNELDPISPAAPDTVQISGLLNTIAANSPDDIHDRGDARKELRMEDICCSAHGLSILITATKGDTRHSILFDAGPEPDAWERNVSRLRPDLAAVEMVQLSHWHRDHSGGLTRAVQMITAAKRAKGSPEKLPVDLHPDRPAYRGIAFGETIVSLQADPTLKEIVEAGGMVTLYDEPHTVLDDFFLVSGEIPRRTGYEVGARGAMRFDPKTGDWVSDELIMDERFLMCNLKDRGIVVFSGCSHAGVVNCARHAVDVLGGAVPLYAVVGGFHLANGDAALVESTVRDLKKLDPAVLLPGHCTGWRAKFALEKSMPGSLVPCTVGVKITF</sequence>
<dbReference type="InterPro" id="IPR036866">
    <property type="entry name" value="RibonucZ/Hydroxyglut_hydro"/>
</dbReference>
<dbReference type="GO" id="GO:0016740">
    <property type="term" value="F:transferase activity"/>
    <property type="evidence" value="ECO:0007669"/>
    <property type="project" value="TreeGrafter"/>
</dbReference>
<dbReference type="PANTHER" id="PTHR13754:SF13">
    <property type="entry name" value="METALLO-BETA-LACTAMASE SUPERFAMILY PROTEIN (AFU_ORTHOLOGUE AFUA_3G07630)"/>
    <property type="match status" value="1"/>
</dbReference>
<dbReference type="Proteomes" id="UP000452235">
    <property type="component" value="Unassembled WGS sequence"/>
</dbReference>
<dbReference type="InterPro" id="IPR041712">
    <property type="entry name" value="DHPS-like_MBL-fold"/>
</dbReference>
<evidence type="ECO:0000313" key="2">
    <source>
        <dbReference type="Proteomes" id="UP000452235"/>
    </source>
</evidence>
<name>A0A5M3YMV8_ASPTE</name>
<dbReference type="CDD" id="cd07713">
    <property type="entry name" value="DHPS-like_MBL-fold"/>
    <property type="match status" value="1"/>
</dbReference>
<reference evidence="1 2" key="1">
    <citation type="submission" date="2020-01" db="EMBL/GenBank/DDBJ databases">
        <title>Aspergillus terreus IFO 6365 whole genome shotgun sequence.</title>
        <authorList>
            <person name="Kanamasa S."/>
            <person name="Takahashi H."/>
        </authorList>
    </citation>
    <scope>NUCLEOTIDE SEQUENCE [LARGE SCALE GENOMIC DNA]</scope>
    <source>
        <strain evidence="1 2">IFO 6365</strain>
    </source>
</reference>
<dbReference type="AlphaFoldDB" id="A0A5M3YMV8"/>
<proteinExistence type="predicted"/>
<evidence type="ECO:0000313" key="1">
    <source>
        <dbReference type="EMBL" id="GFF12700.1"/>
    </source>
</evidence>
<accession>A0A5M3YMV8</accession>
<comment type="caution">
    <text evidence="1">The sequence shown here is derived from an EMBL/GenBank/DDBJ whole genome shotgun (WGS) entry which is preliminary data.</text>
</comment>